<dbReference type="InterPro" id="IPR023753">
    <property type="entry name" value="FAD/NAD-binding_dom"/>
</dbReference>
<keyword evidence="5" id="KW-0521">NADP</keyword>
<dbReference type="EMBL" id="CAQI01000046">
    <property type="protein sequence ID" value="CCQ46943.1"/>
    <property type="molecule type" value="Genomic_DNA"/>
</dbReference>
<gene>
    <name evidence="10" type="primary">pamO</name>
    <name evidence="10" type="ORF">ARTSIC4J27_2919</name>
</gene>
<evidence type="ECO:0000256" key="8">
    <source>
        <dbReference type="SAM" id="MobiDB-lite"/>
    </source>
</evidence>
<comment type="similarity">
    <text evidence="2">Belongs to the FAD-binding monooxygenase family.</text>
</comment>
<dbReference type="Proteomes" id="UP000035722">
    <property type="component" value="Unassembled WGS sequence"/>
</dbReference>
<dbReference type="GO" id="GO:0016709">
    <property type="term" value="F:oxidoreductase activity, acting on paired donors, with incorporation or reduction of molecular oxygen, NAD(P)H as one donor, and incorporation of one atom of oxygen"/>
    <property type="evidence" value="ECO:0007669"/>
    <property type="project" value="UniProtKB-ARBA"/>
</dbReference>
<protein>
    <submittedName>
        <fullName evidence="10">Pyridine nucleotide-disulphide oxidoreductase family protein</fullName>
    </submittedName>
</protein>
<evidence type="ECO:0000256" key="3">
    <source>
        <dbReference type="ARBA" id="ARBA00022630"/>
    </source>
</evidence>
<evidence type="ECO:0000256" key="5">
    <source>
        <dbReference type="ARBA" id="ARBA00022857"/>
    </source>
</evidence>
<evidence type="ECO:0000313" key="11">
    <source>
        <dbReference type="Proteomes" id="UP000035722"/>
    </source>
</evidence>
<dbReference type="STRING" id="861266.ARTSIC4J27_2919"/>
<organism evidence="10 11">
    <name type="scientific">Pseudarthrobacter siccitolerans</name>
    <dbReference type="NCBI Taxonomy" id="861266"/>
    <lineage>
        <taxon>Bacteria</taxon>
        <taxon>Bacillati</taxon>
        <taxon>Actinomycetota</taxon>
        <taxon>Actinomycetes</taxon>
        <taxon>Micrococcales</taxon>
        <taxon>Micrococcaceae</taxon>
        <taxon>Pseudarthrobacter</taxon>
    </lineage>
</organism>
<comment type="cofactor">
    <cofactor evidence="1">
        <name>FAD</name>
        <dbReference type="ChEBI" id="CHEBI:57692"/>
    </cofactor>
</comment>
<evidence type="ECO:0000259" key="9">
    <source>
        <dbReference type="Pfam" id="PF07992"/>
    </source>
</evidence>
<dbReference type="PANTHER" id="PTHR43098">
    <property type="entry name" value="L-ORNITHINE N(5)-MONOOXYGENASE-RELATED"/>
    <property type="match status" value="1"/>
</dbReference>
<keyword evidence="4" id="KW-0274">FAD</keyword>
<accession>A0A024H4N1</accession>
<feature type="domain" description="FAD/NAD(P)-binding" evidence="9">
    <location>
        <begin position="65"/>
        <end position="278"/>
    </location>
</feature>
<feature type="region of interest" description="Disordered" evidence="8">
    <location>
        <begin position="1"/>
        <end position="26"/>
    </location>
</feature>
<dbReference type="OrthoDB" id="5168853at2"/>
<keyword evidence="11" id="KW-1185">Reference proteome</keyword>
<dbReference type="PANTHER" id="PTHR43098:SF2">
    <property type="entry name" value="FAD-BINDING MONOOXYGENASE AUSB-RELATED"/>
    <property type="match status" value="1"/>
</dbReference>
<evidence type="ECO:0000256" key="2">
    <source>
        <dbReference type="ARBA" id="ARBA00010139"/>
    </source>
</evidence>
<keyword evidence="6" id="KW-0560">Oxidoreductase</keyword>
<keyword evidence="7" id="KW-0503">Monooxygenase</keyword>
<dbReference type="SUPFAM" id="SSF51905">
    <property type="entry name" value="FAD/NAD(P)-binding domain"/>
    <property type="match status" value="2"/>
</dbReference>
<evidence type="ECO:0000313" key="10">
    <source>
        <dbReference type="EMBL" id="CCQ46943.1"/>
    </source>
</evidence>
<dbReference type="FunFam" id="3.50.50.60:FF:000341">
    <property type="entry name" value="Baeyer-Villiger monooxygenase"/>
    <property type="match status" value="1"/>
</dbReference>
<keyword evidence="3" id="KW-0285">Flavoprotein</keyword>
<sequence length="624" mass="70225">MNSENEGFVPEEERDSLREKYREERDKRLRAEGTAQYVKLDTASEYLRDPFTPRVEREAVRREVDVLILGGGFGGLTTGALLRKAGDMELAIIEDAGDFGGVWYWNRYPGARCDIESSIYFPLLEDLGYMPTERYARTDEIFGYARKMGHHFDLYKDALFQTRMTEMRWDEDSALWQVATDRGDQISARFVVLASGVMFSRPKLPGIPGIETFKGHSFHTSRWDYEYTGGSNLGGMTGLADKRVAVIGTGATAIQVVPRVAADAKEMVLVQRTPSILDARGNRPTDPQWWSSLPKGWQEDRQMNFDLVLEGKSPDRNLIDDQWKEVWGRPDASSMSPDEVVEAMEALDFQQLERIRHRIAEIVEDPETAAGLMPYYGRFCKRPCFSDEYLQAFNQPNVTLVDTDGRGPDRISENAIHFDGVAYEVDCIVYATGFESFATSPSQSGRYNVIGRGGITLDEKLGRNEYYSLHGLYTHGFPNMFMVGNSRQSAPTHNIPFRMHIQASHVVELITTLVDSGVTSMEVKREAELAWDAHMAELRLSGAAIAKSVQECTPGYYNNEGRVRGNIVPAIAAGYPGGTFGFRKQIDAWRREERFCEDMLLNVSSGVSDSPNDAYTSLQPLRGI</sequence>
<evidence type="ECO:0000256" key="4">
    <source>
        <dbReference type="ARBA" id="ARBA00022827"/>
    </source>
</evidence>
<dbReference type="PRINTS" id="PR00368">
    <property type="entry name" value="FADPNR"/>
</dbReference>
<proteinExistence type="inferred from homology"/>
<dbReference type="RefSeq" id="WP_050055823.1">
    <property type="nucleotide sequence ID" value="NZ_CAQI01000046.1"/>
</dbReference>
<dbReference type="Gene3D" id="3.50.50.60">
    <property type="entry name" value="FAD/NAD(P)-binding domain"/>
    <property type="match status" value="2"/>
</dbReference>
<dbReference type="AlphaFoldDB" id="A0A024H4N1"/>
<dbReference type="InterPro" id="IPR036188">
    <property type="entry name" value="FAD/NAD-bd_sf"/>
</dbReference>
<comment type="caution">
    <text evidence="10">The sequence shown here is derived from an EMBL/GenBank/DDBJ whole genome shotgun (WGS) entry which is preliminary data.</text>
</comment>
<dbReference type="InterPro" id="IPR050775">
    <property type="entry name" value="FAD-binding_Monooxygenases"/>
</dbReference>
<feature type="compositionally biased region" description="Basic and acidic residues" evidence="8">
    <location>
        <begin position="15"/>
        <end position="26"/>
    </location>
</feature>
<dbReference type="Pfam" id="PF07992">
    <property type="entry name" value="Pyr_redox_2"/>
    <property type="match status" value="1"/>
</dbReference>
<evidence type="ECO:0000256" key="1">
    <source>
        <dbReference type="ARBA" id="ARBA00001974"/>
    </source>
</evidence>
<evidence type="ECO:0000256" key="7">
    <source>
        <dbReference type="ARBA" id="ARBA00023033"/>
    </source>
</evidence>
<evidence type="ECO:0000256" key="6">
    <source>
        <dbReference type="ARBA" id="ARBA00023002"/>
    </source>
</evidence>
<reference evidence="11" key="1">
    <citation type="journal article" date="2014" name="Genome Announc.">
        <title>Genome Sequence of Arthrobacter siccitolerans 4J27, a Xeroprotectant-Producing Desiccation-Tolerant Microorganism.</title>
        <authorList>
            <person name="Manzanera M."/>
            <person name="Santa-Cruz-Calvo L."/>
            <person name="Vilchez J.I."/>
            <person name="Garcia-Fontana C."/>
            <person name="Silva-Castro G.A."/>
            <person name="Calvo C."/>
            <person name="Gonzalez-Lopez J."/>
        </authorList>
    </citation>
    <scope>NUCLEOTIDE SEQUENCE [LARGE SCALE GENOMIC DNA]</scope>
    <source>
        <strain evidence="11">4J27</strain>
    </source>
</reference>
<name>A0A024H4N1_9MICC</name>